<reference evidence="2" key="1">
    <citation type="submission" date="2020-08" db="EMBL/GenBank/DDBJ databases">
        <title>Multicomponent nature underlies the extraordinary mechanical properties of spider dragline silk.</title>
        <authorList>
            <person name="Kono N."/>
            <person name="Nakamura H."/>
            <person name="Mori M."/>
            <person name="Yoshida Y."/>
            <person name="Ohtoshi R."/>
            <person name="Malay A.D."/>
            <person name="Moran D.A.P."/>
            <person name="Tomita M."/>
            <person name="Numata K."/>
            <person name="Arakawa K."/>
        </authorList>
    </citation>
    <scope>NUCLEOTIDE SEQUENCE</scope>
</reference>
<protein>
    <submittedName>
        <fullName evidence="2">Uncharacterized protein</fullName>
    </submittedName>
</protein>
<dbReference type="EMBL" id="BMAU01021094">
    <property type="protein sequence ID" value="GFX90314.1"/>
    <property type="molecule type" value="Genomic_DNA"/>
</dbReference>
<sequence length="80" mass="9125">MMSHSCTIGGRSERRQPACQRSIEPVGLQRRIKGERYPLSKNTPLNAVHEWQHKRMTDTQGAGNNHERAPAVIPDPYSWC</sequence>
<feature type="region of interest" description="Disordered" evidence="1">
    <location>
        <begin position="1"/>
        <end position="20"/>
    </location>
</feature>
<comment type="caution">
    <text evidence="2">The sequence shown here is derived from an EMBL/GenBank/DDBJ whole genome shotgun (WGS) entry which is preliminary data.</text>
</comment>
<organism evidence="2 3">
    <name type="scientific">Trichonephila clavipes</name>
    <name type="common">Golden silk orbweaver</name>
    <name type="synonym">Nephila clavipes</name>
    <dbReference type="NCBI Taxonomy" id="2585209"/>
    <lineage>
        <taxon>Eukaryota</taxon>
        <taxon>Metazoa</taxon>
        <taxon>Ecdysozoa</taxon>
        <taxon>Arthropoda</taxon>
        <taxon>Chelicerata</taxon>
        <taxon>Arachnida</taxon>
        <taxon>Araneae</taxon>
        <taxon>Araneomorphae</taxon>
        <taxon>Entelegynae</taxon>
        <taxon>Araneoidea</taxon>
        <taxon>Nephilidae</taxon>
        <taxon>Trichonephila</taxon>
    </lineage>
</organism>
<accession>A0A8X6V222</accession>
<proteinExistence type="predicted"/>
<keyword evidence="3" id="KW-1185">Reference proteome</keyword>
<dbReference type="AlphaFoldDB" id="A0A8X6V222"/>
<evidence type="ECO:0000313" key="2">
    <source>
        <dbReference type="EMBL" id="GFX90314.1"/>
    </source>
</evidence>
<evidence type="ECO:0000313" key="3">
    <source>
        <dbReference type="Proteomes" id="UP000887159"/>
    </source>
</evidence>
<dbReference type="Proteomes" id="UP000887159">
    <property type="component" value="Unassembled WGS sequence"/>
</dbReference>
<feature type="region of interest" description="Disordered" evidence="1">
    <location>
        <begin position="57"/>
        <end position="80"/>
    </location>
</feature>
<evidence type="ECO:0000256" key="1">
    <source>
        <dbReference type="SAM" id="MobiDB-lite"/>
    </source>
</evidence>
<name>A0A8X6V222_TRICX</name>
<gene>
    <name evidence="2" type="ORF">TNCV_3848891</name>
</gene>